<protein>
    <submittedName>
        <fullName evidence="2">Uncharacterized protein</fullName>
    </submittedName>
</protein>
<evidence type="ECO:0000256" key="1">
    <source>
        <dbReference type="SAM" id="MobiDB-lite"/>
    </source>
</evidence>
<organism evidence="2 3">
    <name type="scientific">Desmophyllum pertusum</name>
    <dbReference type="NCBI Taxonomy" id="174260"/>
    <lineage>
        <taxon>Eukaryota</taxon>
        <taxon>Metazoa</taxon>
        <taxon>Cnidaria</taxon>
        <taxon>Anthozoa</taxon>
        <taxon>Hexacorallia</taxon>
        <taxon>Scleractinia</taxon>
        <taxon>Caryophylliina</taxon>
        <taxon>Caryophylliidae</taxon>
        <taxon>Desmophyllum</taxon>
    </lineage>
</organism>
<dbReference type="EMBL" id="MU825895">
    <property type="protein sequence ID" value="KAJ7383756.1"/>
    <property type="molecule type" value="Genomic_DNA"/>
</dbReference>
<proteinExistence type="predicted"/>
<feature type="region of interest" description="Disordered" evidence="1">
    <location>
        <begin position="18"/>
        <end position="38"/>
    </location>
</feature>
<evidence type="ECO:0000313" key="3">
    <source>
        <dbReference type="Proteomes" id="UP001163046"/>
    </source>
</evidence>
<name>A0A9X0D222_9CNID</name>
<keyword evidence="3" id="KW-1185">Reference proteome</keyword>
<gene>
    <name evidence="2" type="ORF">OS493_026287</name>
</gene>
<feature type="compositionally biased region" description="Basic residues" evidence="1">
    <location>
        <begin position="22"/>
        <end position="38"/>
    </location>
</feature>
<sequence>MIDIRIIVEDVAQTGEPVKASHTAKPHKRFSFGKKKEKKKGLPQNSIWSAIMSVEGLLKTFFNTWKDKRISKLEKENIELRRQMEAFKQAFMENDKNWAVKTGATCCFYDVKKQD</sequence>
<dbReference type="Proteomes" id="UP001163046">
    <property type="component" value="Unassembled WGS sequence"/>
</dbReference>
<evidence type="ECO:0000313" key="2">
    <source>
        <dbReference type="EMBL" id="KAJ7383756.1"/>
    </source>
</evidence>
<comment type="caution">
    <text evidence="2">The sequence shown here is derived from an EMBL/GenBank/DDBJ whole genome shotgun (WGS) entry which is preliminary data.</text>
</comment>
<dbReference type="AlphaFoldDB" id="A0A9X0D222"/>
<reference evidence="2" key="1">
    <citation type="submission" date="2023-01" db="EMBL/GenBank/DDBJ databases">
        <title>Genome assembly of the deep-sea coral Lophelia pertusa.</title>
        <authorList>
            <person name="Herrera S."/>
            <person name="Cordes E."/>
        </authorList>
    </citation>
    <scope>NUCLEOTIDE SEQUENCE</scope>
    <source>
        <strain evidence="2">USNM1676648</strain>
        <tissue evidence="2">Polyp</tissue>
    </source>
</reference>
<accession>A0A9X0D222</accession>